<dbReference type="AlphaFoldDB" id="A0AAN7GM89"/>
<organism evidence="10 11">
    <name type="scientific">Trapa incisa</name>
    <dbReference type="NCBI Taxonomy" id="236973"/>
    <lineage>
        <taxon>Eukaryota</taxon>
        <taxon>Viridiplantae</taxon>
        <taxon>Streptophyta</taxon>
        <taxon>Embryophyta</taxon>
        <taxon>Tracheophyta</taxon>
        <taxon>Spermatophyta</taxon>
        <taxon>Magnoliopsida</taxon>
        <taxon>eudicotyledons</taxon>
        <taxon>Gunneridae</taxon>
        <taxon>Pentapetalae</taxon>
        <taxon>rosids</taxon>
        <taxon>malvids</taxon>
        <taxon>Myrtales</taxon>
        <taxon>Lythraceae</taxon>
        <taxon>Trapa</taxon>
    </lineage>
</organism>
<protein>
    <recommendedName>
        <fullName evidence="3 9">Geranylgeranyl transferase type-2 subunit alpha</fullName>
        <ecNumber evidence="2 9">2.5.1.60</ecNumber>
    </recommendedName>
    <alternativeName>
        <fullName evidence="7 9">Geranylgeranyl transferase type II subunit alpha</fullName>
    </alternativeName>
</protein>
<evidence type="ECO:0000256" key="9">
    <source>
        <dbReference type="RuleBase" id="RU367120"/>
    </source>
</evidence>
<keyword evidence="5 9" id="KW-0808">Transferase</keyword>
<comment type="function">
    <text evidence="9">Catalyzes the transfer of a geranyl-geranyl moiety from geranyl-geranyl pyrophosphate to cysteines occuring in specific C-terminal amino acid sequences.</text>
</comment>
<dbReference type="InterPro" id="IPR002088">
    <property type="entry name" value="Prenyl_trans_a"/>
</dbReference>
<evidence type="ECO:0000313" key="10">
    <source>
        <dbReference type="EMBL" id="KAK4747508.1"/>
    </source>
</evidence>
<dbReference type="GO" id="GO:0004663">
    <property type="term" value="F:Rab geranylgeranyltransferase activity"/>
    <property type="evidence" value="ECO:0007669"/>
    <property type="project" value="UniProtKB-UniRule"/>
</dbReference>
<dbReference type="Proteomes" id="UP001345219">
    <property type="component" value="Chromosome 12"/>
</dbReference>
<dbReference type="SUPFAM" id="SSF52058">
    <property type="entry name" value="L domain-like"/>
    <property type="match status" value="1"/>
</dbReference>
<dbReference type="PANTHER" id="PTHR11129">
    <property type="entry name" value="PROTEIN FARNESYLTRANSFERASE ALPHA SUBUNIT/RAB GERANYLGERANYL TRANSFERASE ALPHA SUBUNIT"/>
    <property type="match status" value="1"/>
</dbReference>
<keyword evidence="11" id="KW-1185">Reference proteome</keyword>
<name>A0AAN7GM89_9MYRT</name>
<dbReference type="InterPro" id="IPR032675">
    <property type="entry name" value="LRR_dom_sf"/>
</dbReference>
<dbReference type="PANTHER" id="PTHR11129:SF2">
    <property type="entry name" value="GERANYLGERANYL TRANSFERASE TYPE-2 SUBUNIT ALPHA"/>
    <property type="match status" value="1"/>
</dbReference>
<dbReference type="GO" id="GO:0005968">
    <property type="term" value="C:Rab-protein geranylgeranyltransferase complex"/>
    <property type="evidence" value="ECO:0007669"/>
    <property type="project" value="TreeGrafter"/>
</dbReference>
<dbReference type="PROSITE" id="PS51147">
    <property type="entry name" value="PFTA"/>
    <property type="match status" value="5"/>
</dbReference>
<dbReference type="GO" id="GO:0097354">
    <property type="term" value="P:prenylation"/>
    <property type="evidence" value="ECO:0007669"/>
    <property type="project" value="UniProtKB-UniRule"/>
</dbReference>
<evidence type="ECO:0000256" key="7">
    <source>
        <dbReference type="ARBA" id="ARBA00031267"/>
    </source>
</evidence>
<reference evidence="10 11" key="1">
    <citation type="journal article" date="2023" name="Hortic Res">
        <title>Pangenome of water caltrop reveals structural variations and asymmetric subgenome divergence after allopolyploidization.</title>
        <authorList>
            <person name="Zhang X."/>
            <person name="Chen Y."/>
            <person name="Wang L."/>
            <person name="Yuan Y."/>
            <person name="Fang M."/>
            <person name="Shi L."/>
            <person name="Lu R."/>
            <person name="Comes H.P."/>
            <person name="Ma Y."/>
            <person name="Chen Y."/>
            <person name="Huang G."/>
            <person name="Zhou Y."/>
            <person name="Zheng Z."/>
            <person name="Qiu Y."/>
        </authorList>
    </citation>
    <scope>NUCLEOTIDE SEQUENCE [LARGE SCALE GENOMIC DNA]</scope>
    <source>
        <tissue evidence="10">Roots</tissue>
    </source>
</reference>
<sequence>MHGRPRKAPKPEDSAALAAKSQKLRSLQSQFLSFHHGCTYSKEALETSAKLLEINPENYTAWNYRKLAVEHNVNECGTDPDSIKSIFDEELRVVENALRQNFKSYGAWHHRKWVLSKGHSSMNRELMLLDVFQKLDSRNFHAWNYRRFVTTLMNRSLEDELKYTENMIEINFSNYSAWHNRSILLSKQLKEKDKGLSFQDVLSKEYNFVRDALFTDPDDQSGWFYHLWLLEQTIQCEAPLLLSSWPANGADLIISGNGCIHAATGLLSGLPIDLKRFPLILYFNQSVEGIDSSTVNVEAEIYSNKDLTWKPLSPRNSCTSRVWVAYTDLSGIDLSSLSPQRIRVRLGHCAGIMSSNGFHLNKPVNIEYSIAGKYIEIEPSERQENEIFSWTDDDSYNSGELDESSPIALYMQAVEDNHEAAASGWHIDIVTEEINHFRDLLTIADCKIGKLTLARLLIARDGMISPLRNKMAHSEEVLDLYRDLIKLDPPHSKFYKDQSSLVLLQQLISSRKALLKYCFSYKGFKSSQSVDSLVCLRLNNLSLSRVGSFEKLLWVQFLDLSDNELHSIEGLEALQLLSCLNLRNNKIASFSALEPLRSLKSLRALNISYNEIGSHPVDTRRYLFTSPISHSGDISWKRDEDLPDGVSMENYWEAFIVFKDLDLVQMDIAGNPVADEKFQSFLVKISPALKWLDGQNLH</sequence>
<dbReference type="EMBL" id="JAXIOK010000019">
    <property type="protein sequence ID" value="KAK4747508.1"/>
    <property type="molecule type" value="Genomic_DNA"/>
</dbReference>
<dbReference type="EC" id="2.5.1.60" evidence="2 9"/>
<evidence type="ECO:0000256" key="5">
    <source>
        <dbReference type="ARBA" id="ARBA00022679"/>
    </source>
</evidence>
<evidence type="ECO:0000256" key="4">
    <source>
        <dbReference type="ARBA" id="ARBA00022602"/>
    </source>
</evidence>
<proteinExistence type="inferred from homology"/>
<comment type="similarity">
    <text evidence="1 9">Belongs to the protein prenyltransferase subunit alpha family.</text>
</comment>
<evidence type="ECO:0000256" key="6">
    <source>
        <dbReference type="ARBA" id="ARBA00022737"/>
    </source>
</evidence>
<dbReference type="SUPFAM" id="SSF48439">
    <property type="entry name" value="Protein prenylyltransferase"/>
    <property type="match status" value="1"/>
</dbReference>
<evidence type="ECO:0000256" key="3">
    <source>
        <dbReference type="ARBA" id="ARBA00014772"/>
    </source>
</evidence>
<evidence type="ECO:0000256" key="2">
    <source>
        <dbReference type="ARBA" id="ARBA00012656"/>
    </source>
</evidence>
<evidence type="ECO:0000256" key="1">
    <source>
        <dbReference type="ARBA" id="ARBA00006734"/>
    </source>
</evidence>
<accession>A0AAN7GM89</accession>
<evidence type="ECO:0000313" key="11">
    <source>
        <dbReference type="Proteomes" id="UP001345219"/>
    </source>
</evidence>
<keyword evidence="6" id="KW-0677">Repeat</keyword>
<dbReference type="InterPro" id="IPR001611">
    <property type="entry name" value="Leu-rich_rpt"/>
</dbReference>
<dbReference type="Gene3D" id="3.80.10.10">
    <property type="entry name" value="Ribonuclease Inhibitor"/>
    <property type="match status" value="1"/>
</dbReference>
<gene>
    <name evidence="10" type="ORF">SAY87_014094</name>
</gene>
<comment type="caution">
    <text evidence="10">The sequence shown here is derived from an EMBL/GenBank/DDBJ whole genome shotgun (WGS) entry which is preliminary data.</text>
</comment>
<dbReference type="FunFam" id="1.25.40.120:FF:000035">
    <property type="entry name" value="Geranylgeranyl transferase type-2 subunit alpha"/>
    <property type="match status" value="1"/>
</dbReference>
<dbReference type="Gene3D" id="1.25.40.120">
    <property type="entry name" value="Protein prenylyltransferase"/>
    <property type="match status" value="1"/>
</dbReference>
<dbReference type="Pfam" id="PF01239">
    <property type="entry name" value="PPTA"/>
    <property type="match status" value="5"/>
</dbReference>
<keyword evidence="4 9" id="KW-0637">Prenyltransferase</keyword>
<evidence type="ECO:0000256" key="8">
    <source>
        <dbReference type="ARBA" id="ARBA00047658"/>
    </source>
</evidence>
<comment type="catalytic activity">
    <reaction evidence="8 9">
        <text>geranylgeranyl diphosphate + L-cysteinyl-[protein] = S-geranylgeranyl-L-cysteinyl-[protein] + diphosphate</text>
        <dbReference type="Rhea" id="RHEA:21240"/>
        <dbReference type="Rhea" id="RHEA-COMP:10131"/>
        <dbReference type="Rhea" id="RHEA-COMP:11537"/>
        <dbReference type="ChEBI" id="CHEBI:29950"/>
        <dbReference type="ChEBI" id="CHEBI:33019"/>
        <dbReference type="ChEBI" id="CHEBI:57533"/>
        <dbReference type="ChEBI" id="CHEBI:86021"/>
        <dbReference type="EC" id="2.5.1.60"/>
    </reaction>
</comment>
<dbReference type="PROSITE" id="PS51450">
    <property type="entry name" value="LRR"/>
    <property type="match status" value="2"/>
</dbReference>